<evidence type="ECO:0000256" key="1">
    <source>
        <dbReference type="ARBA" id="ARBA00022723"/>
    </source>
</evidence>
<dbReference type="GO" id="GO:0046872">
    <property type="term" value="F:metal ion binding"/>
    <property type="evidence" value="ECO:0007669"/>
    <property type="project" value="UniProtKB-KW"/>
</dbReference>
<keyword evidence="3" id="KW-0732">Signal</keyword>
<proteinExistence type="predicted"/>
<dbReference type="PROSITE" id="PS51257">
    <property type="entry name" value="PROKAR_LIPOPROTEIN"/>
    <property type="match status" value="1"/>
</dbReference>
<feature type="chain" id="PRO_5031150973" description="PilY1 beta-propeller domain-containing protein" evidence="3">
    <location>
        <begin position="33"/>
        <end position="1233"/>
    </location>
</feature>
<reference evidence="5 6" key="1">
    <citation type="submission" date="2020-03" db="EMBL/GenBank/DDBJ databases">
        <authorList>
            <person name="Lai Q."/>
        </authorList>
    </citation>
    <scope>NUCLEOTIDE SEQUENCE [LARGE SCALE GENOMIC DNA]</scope>
    <source>
        <strain evidence="5 6">CCUG 25036</strain>
    </source>
</reference>
<evidence type="ECO:0000313" key="6">
    <source>
        <dbReference type="Proteomes" id="UP000490980"/>
    </source>
</evidence>
<dbReference type="AlphaFoldDB" id="A0A7X5ZJC5"/>
<dbReference type="Pfam" id="PF05567">
    <property type="entry name" value="T4P_PilY1"/>
    <property type="match status" value="1"/>
</dbReference>
<accession>A0A7X5ZJC5</accession>
<evidence type="ECO:0000313" key="5">
    <source>
        <dbReference type="EMBL" id="NII07777.1"/>
    </source>
</evidence>
<evidence type="ECO:0000256" key="2">
    <source>
        <dbReference type="ARBA" id="ARBA00022837"/>
    </source>
</evidence>
<dbReference type="InterPro" id="IPR008707">
    <property type="entry name" value="B-propeller_PilY1"/>
</dbReference>
<comment type="caution">
    <text evidence="5">The sequence shown here is derived from an EMBL/GenBank/DDBJ whole genome shotgun (WGS) entry which is preliminary data.</text>
</comment>
<evidence type="ECO:0000259" key="4">
    <source>
        <dbReference type="Pfam" id="PF05567"/>
    </source>
</evidence>
<dbReference type="RefSeq" id="WP_166949940.1">
    <property type="nucleotide sequence ID" value="NZ_JAARLZ010000008.1"/>
</dbReference>
<name>A0A7X5ZJC5_9GAMM</name>
<keyword evidence="2" id="KW-0106">Calcium</keyword>
<dbReference type="Proteomes" id="UP000490980">
    <property type="component" value="Unassembled WGS sequence"/>
</dbReference>
<dbReference type="EMBL" id="JAARLZ010000008">
    <property type="protein sequence ID" value="NII07777.1"/>
    <property type="molecule type" value="Genomic_DNA"/>
</dbReference>
<keyword evidence="1" id="KW-0479">Metal-binding</keyword>
<keyword evidence="6" id="KW-1185">Reference proteome</keyword>
<gene>
    <name evidence="5" type="ORF">HBF25_15435</name>
</gene>
<feature type="domain" description="PilY1 beta-propeller" evidence="4">
    <location>
        <begin position="717"/>
        <end position="1055"/>
    </location>
</feature>
<evidence type="ECO:0000256" key="3">
    <source>
        <dbReference type="SAM" id="SignalP"/>
    </source>
</evidence>
<feature type="signal peptide" evidence="3">
    <location>
        <begin position="1"/>
        <end position="32"/>
    </location>
</feature>
<organism evidence="5 6">
    <name type="scientific">Luteibacter anthropi</name>
    <dbReference type="NCBI Taxonomy" id="564369"/>
    <lineage>
        <taxon>Bacteria</taxon>
        <taxon>Pseudomonadati</taxon>
        <taxon>Pseudomonadota</taxon>
        <taxon>Gammaproteobacteria</taxon>
        <taxon>Lysobacterales</taxon>
        <taxon>Rhodanobacteraceae</taxon>
        <taxon>Luteibacter</taxon>
    </lineage>
</organism>
<protein>
    <recommendedName>
        <fullName evidence="4">PilY1 beta-propeller domain-containing protein</fullName>
    </recommendedName>
</protein>
<sequence length="1233" mass="130035">MKSFFRRSAYGACLITLAAACMLGGSTEYLRAQTATVYNTTDLGTAPPDLTVSVSPNIAVTFDDSGSMGSTGLPDTLDGQQSKRFYYSSTTNFVYYNPAITYTPPLNAAGTARFPDASYTGAWLDGICANAPGASGNNCSKTVNLSNRFTSKFATNTTTGYQASRGGAIDIPSANLNNSNDTGGFYWTCPTQGSESGCAVTFLKDLAPADRQNFANWYSYYRTRNLMTRSAIANVFGGLGTGIRVVYQNLNDQNYQLVGGQTTFDAFTGQARTDFFTWLYQVSASGGTPTRVAIQAAGELFRSGAGVTDNTNPYWEPLKKDTLGTGQELTCRLNYSLLVTDGYWNGDDPGIQNPTTRTAVTLPDGMAYSGSNTDKDSVIYSNVPDGFYQSRNGTVYYSSLSDLAFYYWATNLRPDFQKAGGKPKLDVPPSFVDYTDSNGNAVNWDGTGAPPRSLYYNPKNDPATWPHVIQFMITLGINGSLNYPGDYAALRKGTKSWPMPTGTGNGDLTDIDDTWHAAINSRGQYFSAGDPAQLSSALNLVLARIIARSASTVAGALSSSVLTGNGVTYQTGFDSSNWTGSLVANIVGSDGTIGKQLWSAGDILTAQAKAGDSRVILTSTAPGAGKGAAFRWTNISTALTAADPTFTATNGPNTIAYLRGDPSMEGTTFRRRTSTLGAIINSQSVYVAYPASGYSDSFPASAPESQVDPTSKLLLYSYEKFVNDHAKRAPTIYVGANDGMLHAFDATTSSTLPDSVDVTPAPGKERWAYVPYSVYNKLQSLTPTSNFTFTPTVDSTPVVRDVFFSAGTQGWHSILVGGLRLGGRGIYALDITDASASESSPGTKVLWEFTSNSKDASGNVVGANLGYTYGKPNIGRLANGKWVVLVPSGYFPSSTSDTYKSDGSSAAAARTQSSLFILDAQTGAVIKELVTPTSVSGVGNVTSFGLTSPVLGDYNNDQIDDVAFAGDLQGNLWRFDLSSTDPSKWSVSLAFYSASQGTRPITVMPRLFADPASSYFMVVFGTGKYLGGSDNTTSATQYVYGIRDGGPGNTKPVIEGTTLMVQQLLTEVGSVRGLTTNPVPAADSKGNPYGGWYIQLSTGPSTAPTNLGERVVVDATALFDSGRAIITTLLPGSTDPCSPVRKGAILVIDAGTGGAASGVNVGTANLGAGFTQAGIRVSNVPLTGSLPAATAIGGGKISLPGLVITNSDGSTSSFGIGDAVWRRRSWRELNNAY</sequence>